<name>A0A0L0QVD0_VIRPA</name>
<accession>A0A0L0QVD0</accession>
<dbReference type="AlphaFoldDB" id="A0A0L0QVD0"/>
<evidence type="ECO:0000313" key="2">
    <source>
        <dbReference type="EMBL" id="KNE22640.1"/>
    </source>
</evidence>
<keyword evidence="3" id="KW-1185">Reference proteome</keyword>
<protein>
    <submittedName>
        <fullName evidence="2">Uncharacterized protein</fullName>
    </submittedName>
</protein>
<keyword evidence="1" id="KW-0812">Transmembrane</keyword>
<gene>
    <name evidence="2" type="ORF">AFK71_00325</name>
</gene>
<feature type="transmembrane region" description="Helical" evidence="1">
    <location>
        <begin position="64"/>
        <end position="85"/>
    </location>
</feature>
<keyword evidence="1" id="KW-0472">Membrane</keyword>
<dbReference type="RefSeq" id="WP_050349597.1">
    <property type="nucleotide sequence ID" value="NZ_CP073011.1"/>
</dbReference>
<comment type="caution">
    <text evidence="2">The sequence shown here is derived from an EMBL/GenBank/DDBJ whole genome shotgun (WGS) entry which is preliminary data.</text>
</comment>
<dbReference type="Proteomes" id="UP000036780">
    <property type="component" value="Unassembled WGS sequence"/>
</dbReference>
<keyword evidence="1" id="KW-1133">Transmembrane helix</keyword>
<dbReference type="GeneID" id="66868971"/>
<feature type="transmembrane region" description="Helical" evidence="1">
    <location>
        <begin position="37"/>
        <end position="58"/>
    </location>
</feature>
<dbReference type="EMBL" id="LGTO01000001">
    <property type="protein sequence ID" value="KNE22640.1"/>
    <property type="molecule type" value="Genomic_DNA"/>
</dbReference>
<dbReference type="OrthoDB" id="1432909at2"/>
<proteinExistence type="predicted"/>
<evidence type="ECO:0000256" key="1">
    <source>
        <dbReference type="SAM" id="Phobius"/>
    </source>
</evidence>
<evidence type="ECO:0000313" key="3">
    <source>
        <dbReference type="Proteomes" id="UP000036780"/>
    </source>
</evidence>
<organism evidence="2 3">
    <name type="scientific">Virgibacillus pantothenticus</name>
    <dbReference type="NCBI Taxonomy" id="1473"/>
    <lineage>
        <taxon>Bacteria</taxon>
        <taxon>Bacillati</taxon>
        <taxon>Bacillota</taxon>
        <taxon>Bacilli</taxon>
        <taxon>Bacillales</taxon>
        <taxon>Bacillaceae</taxon>
        <taxon>Virgibacillus</taxon>
    </lineage>
</organism>
<sequence length="93" mass="10804">MAIAMVYSNKGGAFVKQIDKRDKHPNNRWIDMDFRGAIMKLLTTIIYVFLVLYLVNLLEIEKDWLYLVTVGSIVVFGVLFIVHLFDKNKSSKH</sequence>
<dbReference type="PATRIC" id="fig|1473.5.peg.117"/>
<reference evidence="3" key="1">
    <citation type="submission" date="2015-07" db="EMBL/GenBank/DDBJ databases">
        <title>Fjat-10053 dsm26.</title>
        <authorList>
            <person name="Liu B."/>
            <person name="Wang J."/>
            <person name="Zhu Y."/>
            <person name="Liu G."/>
            <person name="Chen Q."/>
            <person name="Chen Z."/>
            <person name="Lan J."/>
            <person name="Che J."/>
            <person name="Ge C."/>
            <person name="Shi H."/>
            <person name="Pan Z."/>
            <person name="Liu X."/>
        </authorList>
    </citation>
    <scope>NUCLEOTIDE SEQUENCE [LARGE SCALE GENOMIC DNA]</scope>
    <source>
        <strain evidence="3">DSM 26</strain>
    </source>
</reference>